<evidence type="ECO:0000256" key="1">
    <source>
        <dbReference type="ARBA" id="ARBA00009981"/>
    </source>
</evidence>
<dbReference type="Gene3D" id="3.40.1620.10">
    <property type="entry name" value="YefM-like domain"/>
    <property type="match status" value="1"/>
</dbReference>
<dbReference type="SUPFAM" id="SSF143120">
    <property type="entry name" value="YefM-like"/>
    <property type="match status" value="1"/>
</dbReference>
<comment type="function">
    <text evidence="2">Antitoxin component of a type II toxin-antitoxin (TA) system.</text>
</comment>
<gene>
    <name evidence="3" type="ORF">EZH22_30125</name>
</gene>
<keyword evidence="3" id="KW-0614">Plasmid</keyword>
<evidence type="ECO:0000256" key="2">
    <source>
        <dbReference type="RuleBase" id="RU362080"/>
    </source>
</evidence>
<proteinExistence type="inferred from homology"/>
<reference evidence="3 4" key="1">
    <citation type="submission" date="2020-10" db="EMBL/GenBank/DDBJ databases">
        <title>Degradation of 1,4-Dioxane by Xanthobacter sp. YN2, via a Novel Group-2 Soluble Di-Iron Monooxygenase.</title>
        <authorList>
            <person name="Ma F."/>
            <person name="Wang Y."/>
            <person name="Yang J."/>
            <person name="Guo H."/>
            <person name="Su D."/>
            <person name="Yu L."/>
        </authorList>
    </citation>
    <scope>NUCLEOTIDE SEQUENCE [LARGE SCALE GENOMIC DNA]</scope>
    <source>
        <strain evidence="3 4">YN2</strain>
        <plasmid evidence="3 4">unnamed2</plasmid>
    </source>
</reference>
<sequence>MPTTFSSRDFNQDVARAKKAALTGPVLVTDRGRPTHVLLSFEAYTQLQTVRPTLDVLLGMPDGDDIDFEPARLGDVTRPVEL</sequence>
<name>A0A974PVQ4_9HYPH</name>
<organism evidence="3 4">
    <name type="scientific">Xanthobacter dioxanivorans</name>
    <dbReference type="NCBI Taxonomy" id="2528964"/>
    <lineage>
        <taxon>Bacteria</taxon>
        <taxon>Pseudomonadati</taxon>
        <taxon>Pseudomonadota</taxon>
        <taxon>Alphaproteobacteria</taxon>
        <taxon>Hyphomicrobiales</taxon>
        <taxon>Xanthobacteraceae</taxon>
        <taxon>Xanthobacter</taxon>
    </lineage>
</organism>
<dbReference type="RefSeq" id="WP_203197018.1">
    <property type="nucleotide sequence ID" value="NZ_CP063364.1"/>
</dbReference>
<geneLocation type="plasmid" evidence="3 4">
    <name>unnamed2</name>
</geneLocation>
<dbReference type="KEGG" id="xdi:EZH22_30125"/>
<accession>A0A974PVQ4</accession>
<evidence type="ECO:0000313" key="3">
    <source>
        <dbReference type="EMBL" id="QRG10143.1"/>
    </source>
</evidence>
<dbReference type="AlphaFoldDB" id="A0A974PVQ4"/>
<dbReference type="InterPro" id="IPR036165">
    <property type="entry name" value="YefM-like_sf"/>
</dbReference>
<keyword evidence="4" id="KW-1185">Reference proteome</keyword>
<dbReference type="InterPro" id="IPR006442">
    <property type="entry name" value="Antitoxin_Phd/YefM"/>
</dbReference>
<evidence type="ECO:0000313" key="4">
    <source>
        <dbReference type="Proteomes" id="UP000596427"/>
    </source>
</evidence>
<protein>
    <recommendedName>
        <fullName evidence="2">Antitoxin</fullName>
    </recommendedName>
</protein>
<comment type="similarity">
    <text evidence="1 2">Belongs to the phD/YefM antitoxin family.</text>
</comment>
<dbReference type="Proteomes" id="UP000596427">
    <property type="component" value="Plasmid unnamed2"/>
</dbReference>
<dbReference type="EMBL" id="CP063364">
    <property type="protein sequence ID" value="QRG10143.1"/>
    <property type="molecule type" value="Genomic_DNA"/>
</dbReference>
<dbReference type="Pfam" id="PF02604">
    <property type="entry name" value="PhdYeFM_antitox"/>
    <property type="match status" value="1"/>
</dbReference>